<dbReference type="Pfam" id="PF00722">
    <property type="entry name" value="Glyco_hydro_16"/>
    <property type="match status" value="1"/>
</dbReference>
<sequence length="418" mass="45305">MFTARPSLRFRPLVLLAAAILATTTALVLPAHPDRAEAAIGPITWQDEFNSPAGTPVDQNKWRFDIGGGGWGNNERQYYTNSTSNAVHDGQGNLVITARRDNPANYQCHYGRCEYTSARLLTAATFTQTYGRFEARIKIPRGQGIWPAFWMLGTGGGWPDAGEIDVMENIGREPNTVYGTVHGPGYSGGGGITGSRTLGAPLADTFHTYRVDWEPNVITWYVDGVQYHRVDPARLGGNRWVFDHPFFMILNVAVGGNWPGYPDGSTQFPQQMLVDYVRVSSYTSGGGDPAPGTSRIRGAQSGRCIDIPGANPVEGAKLQIWDCNTTAAQSWTFASDGTIRAMGKCMDPAWAGTANGTEVNLVSCNGNTAQRFTLNAAGDLVNLNANKCVDVREANPNNGGKLHLWDCLGAANQKWSRI</sequence>
<keyword evidence="2" id="KW-0732">Signal</keyword>
<dbReference type="PANTHER" id="PTHR10963:SF55">
    <property type="entry name" value="GLYCOSIDE HYDROLASE FAMILY 16 PROTEIN"/>
    <property type="match status" value="1"/>
</dbReference>
<dbReference type="RefSeq" id="WP_208758297.1">
    <property type="nucleotide sequence ID" value="NZ_JBEZZO010000004.1"/>
</dbReference>
<name>A0A4Q7U8W4_9ACTN</name>
<dbReference type="InterPro" id="IPR013320">
    <property type="entry name" value="ConA-like_dom_sf"/>
</dbReference>
<dbReference type="Pfam" id="PF00652">
    <property type="entry name" value="Ricin_B_lectin"/>
    <property type="match status" value="1"/>
</dbReference>
<comment type="similarity">
    <text evidence="1">Belongs to the glycosyl hydrolase 16 family.</text>
</comment>
<feature type="domain" description="GH16" evidence="3">
    <location>
        <begin position="43"/>
        <end position="285"/>
    </location>
</feature>
<evidence type="ECO:0000259" key="3">
    <source>
        <dbReference type="PROSITE" id="PS51762"/>
    </source>
</evidence>
<evidence type="ECO:0000313" key="5">
    <source>
        <dbReference type="Proteomes" id="UP000293781"/>
    </source>
</evidence>
<evidence type="ECO:0000313" key="4">
    <source>
        <dbReference type="EMBL" id="RZT77375.1"/>
    </source>
</evidence>
<protein>
    <submittedName>
        <fullName evidence="4">Beta-glucanase (GH16 family)</fullName>
    </submittedName>
</protein>
<keyword evidence="5" id="KW-1185">Reference proteome</keyword>
<organism evidence="4 5">
    <name type="scientific">Micromonospora violae</name>
    <dbReference type="NCBI Taxonomy" id="1278207"/>
    <lineage>
        <taxon>Bacteria</taxon>
        <taxon>Bacillati</taxon>
        <taxon>Actinomycetota</taxon>
        <taxon>Actinomycetes</taxon>
        <taxon>Micromonosporales</taxon>
        <taxon>Micromonosporaceae</taxon>
        <taxon>Micromonospora</taxon>
    </lineage>
</organism>
<reference evidence="4 5" key="1">
    <citation type="submission" date="2019-02" db="EMBL/GenBank/DDBJ databases">
        <title>Sequencing the genomes of 1000 actinobacteria strains.</title>
        <authorList>
            <person name="Klenk H.-P."/>
        </authorList>
    </citation>
    <scope>NUCLEOTIDE SEQUENCE [LARGE SCALE GENOMIC DNA]</scope>
    <source>
        <strain evidence="4 5">DSM 45888</strain>
    </source>
</reference>
<dbReference type="InterPro" id="IPR000772">
    <property type="entry name" value="Ricin_B_lectin"/>
</dbReference>
<dbReference type="PANTHER" id="PTHR10963">
    <property type="entry name" value="GLYCOSYL HYDROLASE-RELATED"/>
    <property type="match status" value="1"/>
</dbReference>
<evidence type="ECO:0000256" key="1">
    <source>
        <dbReference type="ARBA" id="ARBA00006865"/>
    </source>
</evidence>
<dbReference type="PROSITE" id="PS51762">
    <property type="entry name" value="GH16_2"/>
    <property type="match status" value="1"/>
</dbReference>
<evidence type="ECO:0000256" key="2">
    <source>
        <dbReference type="SAM" id="SignalP"/>
    </source>
</evidence>
<dbReference type="Proteomes" id="UP000293781">
    <property type="component" value="Unassembled WGS sequence"/>
</dbReference>
<dbReference type="EMBL" id="SHKK01000001">
    <property type="protein sequence ID" value="RZT77375.1"/>
    <property type="molecule type" value="Genomic_DNA"/>
</dbReference>
<accession>A0A4Q7U8W4</accession>
<dbReference type="InterPro" id="IPR000757">
    <property type="entry name" value="Beta-glucanase-like"/>
</dbReference>
<dbReference type="AlphaFoldDB" id="A0A4Q7U8W4"/>
<dbReference type="PROSITE" id="PS50231">
    <property type="entry name" value="RICIN_B_LECTIN"/>
    <property type="match status" value="1"/>
</dbReference>
<dbReference type="InterPro" id="IPR035992">
    <property type="entry name" value="Ricin_B-like_lectins"/>
</dbReference>
<dbReference type="Gene3D" id="2.60.120.200">
    <property type="match status" value="1"/>
</dbReference>
<dbReference type="SUPFAM" id="SSF49899">
    <property type="entry name" value="Concanavalin A-like lectins/glucanases"/>
    <property type="match status" value="1"/>
</dbReference>
<dbReference type="Gene3D" id="2.80.10.50">
    <property type="match status" value="1"/>
</dbReference>
<gene>
    <name evidence="4" type="ORF">EV382_0524</name>
</gene>
<dbReference type="SMART" id="SM00458">
    <property type="entry name" value="RICIN"/>
    <property type="match status" value="1"/>
</dbReference>
<comment type="caution">
    <text evidence="4">The sequence shown here is derived from an EMBL/GenBank/DDBJ whole genome shotgun (WGS) entry which is preliminary data.</text>
</comment>
<feature type="chain" id="PRO_5038743348" evidence="2">
    <location>
        <begin position="29"/>
        <end position="418"/>
    </location>
</feature>
<dbReference type="GO" id="GO:0005975">
    <property type="term" value="P:carbohydrate metabolic process"/>
    <property type="evidence" value="ECO:0007669"/>
    <property type="project" value="InterPro"/>
</dbReference>
<proteinExistence type="inferred from homology"/>
<dbReference type="SUPFAM" id="SSF50370">
    <property type="entry name" value="Ricin B-like lectins"/>
    <property type="match status" value="1"/>
</dbReference>
<dbReference type="CDD" id="cd08023">
    <property type="entry name" value="GH16_laminarinase_like"/>
    <property type="match status" value="1"/>
</dbReference>
<dbReference type="InterPro" id="IPR050546">
    <property type="entry name" value="Glycosyl_Hydrlase_16"/>
</dbReference>
<dbReference type="GO" id="GO:0004553">
    <property type="term" value="F:hydrolase activity, hydrolyzing O-glycosyl compounds"/>
    <property type="evidence" value="ECO:0007669"/>
    <property type="project" value="InterPro"/>
</dbReference>
<feature type="signal peptide" evidence="2">
    <location>
        <begin position="1"/>
        <end position="28"/>
    </location>
</feature>